<feature type="domain" description="G-protein coupled receptors family 1 profile" evidence="11">
    <location>
        <begin position="1"/>
        <end position="256"/>
    </location>
</feature>
<dbReference type="GO" id="GO:0005886">
    <property type="term" value="C:plasma membrane"/>
    <property type="evidence" value="ECO:0007669"/>
    <property type="project" value="TreeGrafter"/>
</dbReference>
<feature type="region of interest" description="Disordered" evidence="9">
    <location>
        <begin position="461"/>
        <end position="496"/>
    </location>
</feature>
<evidence type="ECO:0000313" key="12">
    <source>
        <dbReference type="EMBL" id="GFO12463.1"/>
    </source>
</evidence>
<evidence type="ECO:0000256" key="10">
    <source>
        <dbReference type="SAM" id="Phobius"/>
    </source>
</evidence>
<evidence type="ECO:0000256" key="6">
    <source>
        <dbReference type="ARBA" id="ARBA00023170"/>
    </source>
</evidence>
<dbReference type="PANTHER" id="PTHR45695">
    <property type="entry name" value="LEUCOKININ RECEPTOR-RELATED"/>
    <property type="match status" value="1"/>
</dbReference>
<feature type="transmembrane region" description="Helical" evidence="10">
    <location>
        <begin position="48"/>
        <end position="71"/>
    </location>
</feature>
<protein>
    <submittedName>
        <fullName evidence="12">Neuropeptide ff receptor 2</fullName>
    </submittedName>
</protein>
<evidence type="ECO:0000256" key="9">
    <source>
        <dbReference type="SAM" id="MobiDB-lite"/>
    </source>
</evidence>
<keyword evidence="13" id="KW-1185">Reference proteome</keyword>
<dbReference type="EMBL" id="BLXT01004423">
    <property type="protein sequence ID" value="GFO12463.1"/>
    <property type="molecule type" value="Genomic_DNA"/>
</dbReference>
<gene>
    <name evidence="12" type="ORF">PoB_003896800</name>
</gene>
<evidence type="ECO:0000313" key="13">
    <source>
        <dbReference type="Proteomes" id="UP000735302"/>
    </source>
</evidence>
<comment type="caution">
    <text evidence="12">The sequence shown here is derived from an EMBL/GenBank/DDBJ whole genome shotgun (WGS) entry which is preliminary data.</text>
</comment>
<accession>A0AAV4B154</accession>
<dbReference type="SUPFAM" id="SSF81321">
    <property type="entry name" value="Family A G protein-coupled receptor-like"/>
    <property type="match status" value="1"/>
</dbReference>
<evidence type="ECO:0000256" key="2">
    <source>
        <dbReference type="ARBA" id="ARBA00022692"/>
    </source>
</evidence>
<organism evidence="12 13">
    <name type="scientific">Plakobranchus ocellatus</name>
    <dbReference type="NCBI Taxonomy" id="259542"/>
    <lineage>
        <taxon>Eukaryota</taxon>
        <taxon>Metazoa</taxon>
        <taxon>Spiralia</taxon>
        <taxon>Lophotrochozoa</taxon>
        <taxon>Mollusca</taxon>
        <taxon>Gastropoda</taxon>
        <taxon>Heterobranchia</taxon>
        <taxon>Euthyneura</taxon>
        <taxon>Panpulmonata</taxon>
        <taxon>Sacoglossa</taxon>
        <taxon>Placobranchoidea</taxon>
        <taxon>Plakobranchidae</taxon>
        <taxon>Plakobranchus</taxon>
    </lineage>
</organism>
<comment type="similarity">
    <text evidence="8">Belongs to the G-protein coupled receptor 1 family.</text>
</comment>
<dbReference type="PROSITE" id="PS00237">
    <property type="entry name" value="G_PROTEIN_RECEP_F1_1"/>
    <property type="match status" value="1"/>
</dbReference>
<keyword evidence="3 10" id="KW-1133">Transmembrane helix</keyword>
<sequence>MRTTTNTLIANLAVSDLMVACFCMWVHAGNQVTHNWPFGNFFCKINTFFQVLSVTASVLTLMIIAVERFYAVVFPFKRHWSSLATGAVIAAAWIVSLATAAPQLIVRKELKHEWQDRTDRWCAEVWPEYYIDTECNTESPGKITYYILVGVVMYFLPILVMIFTYSIIALRLLSRRNPSRRPSGGKMSSQDRAKKKVTKMLVMVLLVFIVSWSPHQVILLNDNLNPHSKYPEYMDTVMYVALFMAYSCSAINPILYAGFNENFRRGFVEAFRCILMQHKNRIDPDGSTMRSRIPLRPINANTEGITVANTIENRDLKEVKNGLAVPDLTAVETIEISDLPQDANGYNNIGCPQESLNSSAPSTLINRDSEYKSTSDAMFTALPQETPQAPDISNPSLIITDAVVDLEELPSSGVIPLDSEPKLNERKGSQDKFINRSAIVSKGLKLPAEEVGYSVEPLIHDVNSNESDSENTDISEGNSRPLLASSTDNDSIMYRL</sequence>
<evidence type="ECO:0000256" key="7">
    <source>
        <dbReference type="ARBA" id="ARBA00023224"/>
    </source>
</evidence>
<dbReference type="InterPro" id="IPR017452">
    <property type="entry name" value="GPCR_Rhodpsn_7TM"/>
</dbReference>
<dbReference type="GO" id="GO:0004930">
    <property type="term" value="F:G protein-coupled receptor activity"/>
    <property type="evidence" value="ECO:0007669"/>
    <property type="project" value="UniProtKB-KW"/>
</dbReference>
<evidence type="ECO:0000256" key="8">
    <source>
        <dbReference type="RuleBase" id="RU000688"/>
    </source>
</evidence>
<dbReference type="CDD" id="cd00637">
    <property type="entry name" value="7tm_classA_rhodopsin-like"/>
    <property type="match status" value="1"/>
</dbReference>
<feature type="transmembrane region" description="Helical" evidence="10">
    <location>
        <begin position="7"/>
        <end position="28"/>
    </location>
</feature>
<name>A0AAV4B154_9GAST</name>
<evidence type="ECO:0000256" key="1">
    <source>
        <dbReference type="ARBA" id="ARBA00004141"/>
    </source>
</evidence>
<comment type="subcellular location">
    <subcellularLocation>
        <location evidence="1">Membrane</location>
        <topology evidence="1">Multi-pass membrane protein</topology>
    </subcellularLocation>
</comment>
<keyword evidence="2 8" id="KW-0812">Transmembrane</keyword>
<evidence type="ECO:0000256" key="3">
    <source>
        <dbReference type="ARBA" id="ARBA00022989"/>
    </source>
</evidence>
<feature type="transmembrane region" description="Helical" evidence="10">
    <location>
        <begin position="237"/>
        <end position="259"/>
    </location>
</feature>
<dbReference type="Proteomes" id="UP000735302">
    <property type="component" value="Unassembled WGS sequence"/>
</dbReference>
<feature type="transmembrane region" description="Helical" evidence="10">
    <location>
        <begin position="197"/>
        <end position="217"/>
    </location>
</feature>
<dbReference type="AlphaFoldDB" id="A0AAV4B154"/>
<dbReference type="PANTHER" id="PTHR45695:SF28">
    <property type="entry name" value="G-PROTEIN COUPLED RECEPTORS FAMILY 1 PROFILE DOMAIN-CONTAINING PROTEIN"/>
    <property type="match status" value="1"/>
</dbReference>
<evidence type="ECO:0000259" key="11">
    <source>
        <dbReference type="PROSITE" id="PS50262"/>
    </source>
</evidence>
<feature type="compositionally biased region" description="Polar residues" evidence="9">
    <location>
        <begin position="474"/>
        <end position="490"/>
    </location>
</feature>
<keyword evidence="7 8" id="KW-0807">Transducer</keyword>
<evidence type="ECO:0000256" key="5">
    <source>
        <dbReference type="ARBA" id="ARBA00023136"/>
    </source>
</evidence>
<keyword evidence="4 8" id="KW-0297">G-protein coupled receptor</keyword>
<dbReference type="SMART" id="SM01381">
    <property type="entry name" value="7TM_GPCR_Srsx"/>
    <property type="match status" value="1"/>
</dbReference>
<proteinExistence type="inferred from homology"/>
<keyword evidence="5 10" id="KW-0472">Membrane</keyword>
<feature type="transmembrane region" description="Helical" evidence="10">
    <location>
        <begin position="143"/>
        <end position="173"/>
    </location>
</feature>
<dbReference type="Gene3D" id="1.20.1070.10">
    <property type="entry name" value="Rhodopsin 7-helix transmembrane proteins"/>
    <property type="match status" value="1"/>
</dbReference>
<keyword evidence="6 8" id="KW-0675">Receptor</keyword>
<feature type="transmembrane region" description="Helical" evidence="10">
    <location>
        <begin position="83"/>
        <end position="105"/>
    </location>
</feature>
<dbReference type="InterPro" id="IPR000276">
    <property type="entry name" value="GPCR_Rhodpsn"/>
</dbReference>
<dbReference type="Pfam" id="PF00001">
    <property type="entry name" value="7tm_1"/>
    <property type="match status" value="1"/>
</dbReference>
<evidence type="ECO:0000256" key="4">
    <source>
        <dbReference type="ARBA" id="ARBA00023040"/>
    </source>
</evidence>
<dbReference type="PRINTS" id="PR00237">
    <property type="entry name" value="GPCRRHODOPSN"/>
</dbReference>
<reference evidence="12 13" key="1">
    <citation type="journal article" date="2021" name="Elife">
        <title>Chloroplast acquisition without the gene transfer in kleptoplastic sea slugs, Plakobranchus ocellatus.</title>
        <authorList>
            <person name="Maeda T."/>
            <person name="Takahashi S."/>
            <person name="Yoshida T."/>
            <person name="Shimamura S."/>
            <person name="Takaki Y."/>
            <person name="Nagai Y."/>
            <person name="Toyoda A."/>
            <person name="Suzuki Y."/>
            <person name="Arimoto A."/>
            <person name="Ishii H."/>
            <person name="Satoh N."/>
            <person name="Nishiyama T."/>
            <person name="Hasebe M."/>
            <person name="Maruyama T."/>
            <person name="Minagawa J."/>
            <person name="Obokata J."/>
            <person name="Shigenobu S."/>
        </authorList>
    </citation>
    <scope>NUCLEOTIDE SEQUENCE [LARGE SCALE GENOMIC DNA]</scope>
</reference>
<dbReference type="PROSITE" id="PS50262">
    <property type="entry name" value="G_PROTEIN_RECEP_F1_2"/>
    <property type="match status" value="1"/>
</dbReference>